<evidence type="ECO:0000313" key="3">
    <source>
        <dbReference type="Proteomes" id="UP000295598"/>
    </source>
</evidence>
<dbReference type="Pfam" id="PF13332">
    <property type="entry name" value="Fil_haemagg_2"/>
    <property type="match status" value="2"/>
</dbReference>
<sequence length="221" mass="22978">MIHAGGDFVAQGAFISAGKDVYLSAAKHIELGSRALVFRKLESIFLSGNYIPPSRSLESGSRITAKNNISLISGGDINGKAVQIQANGNTLLSAGRNITFPSLAYSAINQVNDNNKDDRHIIAQIRGNKKLTIAANGTLTTAGAKLTSGGDVTLSSGGNMCFESVQDHTYRESGREFTGSVTQQGTELTSGGVLTVISNGSLLFQATQLAAKGAMDIAAQG</sequence>
<dbReference type="RefSeq" id="WP_192903297.1">
    <property type="nucleotide sequence ID" value="NZ_CAWOJO010000190.1"/>
</dbReference>
<dbReference type="AlphaFoldDB" id="A0A4R4IJI3"/>
<dbReference type="GO" id="GO:0090729">
    <property type="term" value="F:toxin activity"/>
    <property type="evidence" value="ECO:0007669"/>
    <property type="project" value="UniProtKB-KW"/>
</dbReference>
<comment type="caution">
    <text evidence="2">The sequence shown here is derived from an EMBL/GenBank/DDBJ whole genome shotgun (WGS) entry which is preliminary data.</text>
</comment>
<organism evidence="2 3">
    <name type="scientific">Photorhabdus khanii subsp. guanajuatensis</name>
    <dbReference type="NCBI Taxonomy" id="2100166"/>
    <lineage>
        <taxon>Bacteria</taxon>
        <taxon>Pseudomonadati</taxon>
        <taxon>Pseudomonadota</taxon>
        <taxon>Gammaproteobacteria</taxon>
        <taxon>Enterobacterales</taxon>
        <taxon>Morganellaceae</taxon>
        <taxon>Photorhabdus</taxon>
    </lineage>
</organism>
<reference evidence="2 3" key="1">
    <citation type="journal article" date="2019" name="Int. J. Syst. Evol. Microbiol.">
        <title>Photorhabdus khanii subsp. guanajuatensis subsp. nov., isolated from Heterorhabditis atacamensis, and Photorhabdus luminescens subsp. mexicana subsp. nov., isolated from Heterorhabditis mexicana entomopathogenic nematodes.</title>
        <authorList>
            <person name="Machado R.A.R."/>
            <person name="Bruno P."/>
            <person name="Arce C.C.M."/>
            <person name="Liechti N."/>
            <person name="Kohler A."/>
            <person name="Bernal J."/>
            <person name="Bruggmann R."/>
            <person name="Turlings T.C.J."/>
        </authorList>
    </citation>
    <scope>NUCLEOTIDE SEQUENCE [LARGE SCALE GENOMIC DNA]</scope>
    <source>
        <strain evidence="2 3">MEX20-17</strain>
    </source>
</reference>
<dbReference type="InterPro" id="IPR025157">
    <property type="entry name" value="Hemagglutinin_rpt"/>
</dbReference>
<dbReference type="EMBL" id="PUJY01000190">
    <property type="protein sequence ID" value="TDB40588.1"/>
    <property type="molecule type" value="Genomic_DNA"/>
</dbReference>
<dbReference type="Proteomes" id="UP000295598">
    <property type="component" value="Unassembled WGS sequence"/>
</dbReference>
<name>A0A4R4IJI3_9GAMM</name>
<dbReference type="InterPro" id="IPR008619">
    <property type="entry name" value="Filamentous_hemagglutn_rpt"/>
</dbReference>
<dbReference type="GO" id="GO:0003824">
    <property type="term" value="F:catalytic activity"/>
    <property type="evidence" value="ECO:0007669"/>
    <property type="project" value="UniProtKB-ARBA"/>
</dbReference>
<feature type="non-terminal residue" evidence="2">
    <location>
        <position position="221"/>
    </location>
</feature>
<keyword evidence="1" id="KW-0800">Toxin</keyword>
<gene>
    <name evidence="2" type="ORF">C5467_24820</name>
</gene>
<accession>A0A4R4IJI3</accession>
<dbReference type="Pfam" id="PF05594">
    <property type="entry name" value="Fil_haemagg"/>
    <property type="match status" value="2"/>
</dbReference>
<feature type="non-terminal residue" evidence="2">
    <location>
        <position position="1"/>
    </location>
</feature>
<evidence type="ECO:0000256" key="1">
    <source>
        <dbReference type="ARBA" id="ARBA00022656"/>
    </source>
</evidence>
<proteinExistence type="predicted"/>
<evidence type="ECO:0000313" key="2">
    <source>
        <dbReference type="EMBL" id="TDB40588.1"/>
    </source>
</evidence>
<protein>
    <submittedName>
        <fullName evidence="2">Hemagglutinin</fullName>
    </submittedName>
</protein>